<dbReference type="Gene3D" id="3.40.50.1820">
    <property type="entry name" value="alpha/beta hydrolase"/>
    <property type="match status" value="1"/>
</dbReference>
<dbReference type="SUPFAM" id="SSF53474">
    <property type="entry name" value="alpha/beta-Hydrolases"/>
    <property type="match status" value="1"/>
</dbReference>
<accession>A0A381PRB0</accession>
<dbReference type="InterPro" id="IPR000073">
    <property type="entry name" value="AB_hydrolase_1"/>
</dbReference>
<organism evidence="2">
    <name type="scientific">marine metagenome</name>
    <dbReference type="NCBI Taxonomy" id="408172"/>
    <lineage>
        <taxon>unclassified sequences</taxon>
        <taxon>metagenomes</taxon>
        <taxon>ecological metagenomes</taxon>
    </lineage>
</organism>
<gene>
    <name evidence="2" type="ORF">METZ01_LOCUS21413</name>
</gene>
<feature type="domain" description="AB hydrolase-1" evidence="1">
    <location>
        <begin position="36"/>
        <end position="257"/>
    </location>
</feature>
<evidence type="ECO:0000313" key="2">
    <source>
        <dbReference type="EMBL" id="SUZ68559.1"/>
    </source>
</evidence>
<evidence type="ECO:0000259" key="1">
    <source>
        <dbReference type="Pfam" id="PF12697"/>
    </source>
</evidence>
<dbReference type="Pfam" id="PF12697">
    <property type="entry name" value="Abhydrolase_6"/>
    <property type="match status" value="1"/>
</dbReference>
<dbReference type="PANTHER" id="PTHR43798">
    <property type="entry name" value="MONOACYLGLYCEROL LIPASE"/>
    <property type="match status" value="1"/>
</dbReference>
<dbReference type="InterPro" id="IPR050266">
    <property type="entry name" value="AB_hydrolase_sf"/>
</dbReference>
<name>A0A381PRB0_9ZZZZ</name>
<dbReference type="InterPro" id="IPR029058">
    <property type="entry name" value="AB_hydrolase_fold"/>
</dbReference>
<feature type="non-terminal residue" evidence="2">
    <location>
        <position position="1"/>
    </location>
</feature>
<protein>
    <recommendedName>
        <fullName evidence="1">AB hydrolase-1 domain-containing protein</fullName>
    </recommendedName>
</protein>
<reference evidence="2" key="1">
    <citation type="submission" date="2018-05" db="EMBL/GenBank/DDBJ databases">
        <authorList>
            <person name="Lanie J.A."/>
            <person name="Ng W.-L."/>
            <person name="Kazmierczak K.M."/>
            <person name="Andrzejewski T.M."/>
            <person name="Davidsen T.M."/>
            <person name="Wayne K.J."/>
            <person name="Tettelin H."/>
            <person name="Glass J.I."/>
            <person name="Rusch D."/>
            <person name="Podicherti R."/>
            <person name="Tsui H.-C.T."/>
            <person name="Winkler M.E."/>
        </authorList>
    </citation>
    <scope>NUCLEOTIDE SEQUENCE</scope>
</reference>
<dbReference type="AlphaFoldDB" id="A0A381PRB0"/>
<dbReference type="EMBL" id="UINC01001039">
    <property type="protein sequence ID" value="SUZ68559.1"/>
    <property type="molecule type" value="Genomic_DNA"/>
</dbReference>
<dbReference type="PANTHER" id="PTHR43798:SF33">
    <property type="entry name" value="HYDROLASE, PUTATIVE (AFU_ORTHOLOGUE AFUA_2G14860)-RELATED"/>
    <property type="match status" value="1"/>
</dbReference>
<proteinExistence type="predicted"/>
<dbReference type="GO" id="GO:0016020">
    <property type="term" value="C:membrane"/>
    <property type="evidence" value="ECO:0007669"/>
    <property type="project" value="TreeGrafter"/>
</dbReference>
<sequence length="272" mass="28924">VPDKYFDVDGVATLVHHRGETTLPGAPPLLANGSTVLLFHDAGGNGNCFRELMDCLESNHSPVSFDQPGHGRSGELDSLTSIEAMAVHAETLVKNWEPGELILVGEGMGAAVAIEVANRAKVNVAGIVCVGSSGKSVDLTEEIEQLALIAAGKARRQFDSTGYSPNTDEGVFRTAFTEWVKTDPRATVGARRAQQKWNSDADISKVATPVLVVIGEHTEAEYQDSAQEFADALPNGTATHLEGASRHAVIENPTKLSAAIDEYVQGLGQRHD</sequence>